<dbReference type="EMBL" id="LCWV01000006">
    <property type="protein sequence ID" value="PWI72533.1"/>
    <property type="molecule type" value="Genomic_DNA"/>
</dbReference>
<dbReference type="Proteomes" id="UP000245956">
    <property type="component" value="Unassembled WGS sequence"/>
</dbReference>
<feature type="region of interest" description="Disordered" evidence="1">
    <location>
        <begin position="1"/>
        <end position="138"/>
    </location>
</feature>
<evidence type="ECO:0000313" key="3">
    <source>
        <dbReference type="Proteomes" id="UP000245956"/>
    </source>
</evidence>
<feature type="compositionally biased region" description="Basic and acidic residues" evidence="1">
    <location>
        <begin position="111"/>
        <end position="124"/>
    </location>
</feature>
<evidence type="ECO:0000256" key="1">
    <source>
        <dbReference type="SAM" id="MobiDB-lite"/>
    </source>
</evidence>
<sequence>MGSNENDGLVVRETKEHKQPSPGGSLAPALQGEGAAADFGRRAGAGKLGDGAEAEAEATRAPSGRDRGRGRGTGGREGKSGCRRRGRVARANLRSRGCRECESTGPTRSVKSRDSGGAEEERARSGTTGTAEAAAAAAATRPGQAMAGLLHARGAGWWHGWIPTLPFAHSAFAVVAPYHIHLAIGSEKVLVLPVGSGFSCVDWVGRAAAQGARSKERREDGTDP</sequence>
<comment type="caution">
    <text evidence="2">The sequence shown here is derived from an EMBL/GenBank/DDBJ whole genome shotgun (WGS) entry which is preliminary data.</text>
</comment>
<accession>A0A2U3EDK6</accession>
<name>A0A2U3EDK6_PURLI</name>
<dbReference type="AlphaFoldDB" id="A0A2U3EDK6"/>
<gene>
    <name evidence="2" type="ORF">PCL_11156</name>
</gene>
<protein>
    <submittedName>
        <fullName evidence="2">Uncharacterized protein</fullName>
    </submittedName>
</protein>
<evidence type="ECO:0000313" key="2">
    <source>
        <dbReference type="EMBL" id="PWI72533.1"/>
    </source>
</evidence>
<proteinExistence type="predicted"/>
<feature type="compositionally biased region" description="Basic and acidic residues" evidence="1">
    <location>
        <begin position="63"/>
        <end position="80"/>
    </location>
</feature>
<organism evidence="2 3">
    <name type="scientific">Purpureocillium lilacinum</name>
    <name type="common">Paecilomyces lilacinus</name>
    <dbReference type="NCBI Taxonomy" id="33203"/>
    <lineage>
        <taxon>Eukaryota</taxon>
        <taxon>Fungi</taxon>
        <taxon>Dikarya</taxon>
        <taxon>Ascomycota</taxon>
        <taxon>Pezizomycotina</taxon>
        <taxon>Sordariomycetes</taxon>
        <taxon>Hypocreomycetidae</taxon>
        <taxon>Hypocreales</taxon>
        <taxon>Ophiocordycipitaceae</taxon>
        <taxon>Purpureocillium</taxon>
    </lineage>
</organism>
<feature type="compositionally biased region" description="Low complexity" evidence="1">
    <location>
        <begin position="125"/>
        <end position="138"/>
    </location>
</feature>
<reference evidence="2 3" key="1">
    <citation type="journal article" date="2016" name="Front. Microbiol.">
        <title>Genome and transcriptome sequences reveal the specific parasitism of the nematophagous Purpureocillium lilacinum 36-1.</title>
        <authorList>
            <person name="Xie J."/>
            <person name="Li S."/>
            <person name="Mo C."/>
            <person name="Xiao X."/>
            <person name="Peng D."/>
            <person name="Wang G."/>
            <person name="Xiao Y."/>
        </authorList>
    </citation>
    <scope>NUCLEOTIDE SEQUENCE [LARGE SCALE GENOMIC DNA]</scope>
    <source>
        <strain evidence="2 3">36-1</strain>
    </source>
</reference>
<feature type="compositionally biased region" description="Basic and acidic residues" evidence="1">
    <location>
        <begin position="10"/>
        <end position="19"/>
    </location>
</feature>